<accession>A0A8S1KE90</accession>
<dbReference type="InterPro" id="IPR000595">
    <property type="entry name" value="cNMP-bd_dom"/>
</dbReference>
<evidence type="ECO:0000259" key="3">
    <source>
        <dbReference type="PROSITE" id="PS50042"/>
    </source>
</evidence>
<dbReference type="GO" id="GO:0098855">
    <property type="term" value="C:HCN channel complex"/>
    <property type="evidence" value="ECO:0007669"/>
    <property type="project" value="TreeGrafter"/>
</dbReference>
<dbReference type="GO" id="GO:0003254">
    <property type="term" value="P:regulation of membrane depolarization"/>
    <property type="evidence" value="ECO:0007669"/>
    <property type="project" value="TreeGrafter"/>
</dbReference>
<feature type="transmembrane region" description="Helical" evidence="2">
    <location>
        <begin position="321"/>
        <end position="342"/>
    </location>
</feature>
<dbReference type="AlphaFoldDB" id="A0A8S1KE90"/>
<evidence type="ECO:0000256" key="2">
    <source>
        <dbReference type="SAM" id="Phobius"/>
    </source>
</evidence>
<keyword evidence="5" id="KW-1185">Reference proteome</keyword>
<feature type="region of interest" description="Disordered" evidence="1">
    <location>
        <begin position="709"/>
        <end position="765"/>
    </location>
</feature>
<dbReference type="Proteomes" id="UP000692954">
    <property type="component" value="Unassembled WGS sequence"/>
</dbReference>
<dbReference type="PANTHER" id="PTHR45689:SF5">
    <property type="entry name" value="I[[H]] CHANNEL, ISOFORM E"/>
    <property type="match status" value="1"/>
</dbReference>
<feature type="compositionally biased region" description="Basic and acidic residues" evidence="1">
    <location>
        <begin position="725"/>
        <end position="740"/>
    </location>
</feature>
<evidence type="ECO:0000313" key="5">
    <source>
        <dbReference type="Proteomes" id="UP000692954"/>
    </source>
</evidence>
<feature type="transmembrane region" description="Helical" evidence="2">
    <location>
        <begin position="394"/>
        <end position="418"/>
    </location>
</feature>
<feature type="transmembrane region" description="Helical" evidence="2">
    <location>
        <begin position="281"/>
        <end position="300"/>
    </location>
</feature>
<comment type="caution">
    <text evidence="4">The sequence shown here is derived from an EMBL/GenBank/DDBJ whole genome shotgun (WGS) entry which is preliminary data.</text>
</comment>
<gene>
    <name evidence="4" type="ORF">PSON_ATCC_30995.1.T0050352</name>
</gene>
<protein>
    <recommendedName>
        <fullName evidence="3">Cyclic nucleotide-binding domain-containing protein</fullName>
    </recommendedName>
</protein>
<feature type="domain" description="Cyclic nucleotide-binding" evidence="3">
    <location>
        <begin position="539"/>
        <end position="615"/>
    </location>
</feature>
<feature type="transmembrane region" description="Helical" evidence="2">
    <location>
        <begin position="180"/>
        <end position="199"/>
    </location>
</feature>
<evidence type="ECO:0000256" key="1">
    <source>
        <dbReference type="SAM" id="MobiDB-lite"/>
    </source>
</evidence>
<reference evidence="4" key="1">
    <citation type="submission" date="2021-01" db="EMBL/GenBank/DDBJ databases">
        <authorList>
            <consortium name="Genoscope - CEA"/>
            <person name="William W."/>
        </authorList>
    </citation>
    <scope>NUCLEOTIDE SEQUENCE</scope>
</reference>
<dbReference type="Pfam" id="PF00027">
    <property type="entry name" value="cNMP_binding"/>
    <property type="match status" value="1"/>
</dbReference>
<dbReference type="Pfam" id="PF07885">
    <property type="entry name" value="Ion_trans_2"/>
    <property type="match status" value="1"/>
</dbReference>
<keyword evidence="2" id="KW-0472">Membrane</keyword>
<feature type="transmembrane region" description="Helical" evidence="2">
    <location>
        <begin position="362"/>
        <end position="382"/>
    </location>
</feature>
<sequence>MKLSDHNLNDYKFPGNHSSMSNSSRISEICNPFHTYLIAGQIIPKNLSPQDIQDIPFEEQSIENINSPQIDSQKHIVPSPNQKECTPTSAQIRGKQEQFEQQSNEQRQLHQFIIIKTLVNSFIEQLKRKAYIFPKSINKDFILITQERYLKDVKLQSQDREDNKGSFFYKLPIIPPQGTFVLVWELVLFLQIMVITFWGPFLVSFKPDSNTMIIVFENFLRYIGIIDIIIKTNKSLLVQGSILENRRLILMYYVKTDLTFDLISILILFVNDSNYSNSIEIISLILAGIQVYITITRLRHFLEKLQETFDEYQNFFELTKVLLIIFIFAHITACIWQKIALLTEEIGYNTWMSLMTMNNDTIWIRYNYSFYWSTMTMVTVGYGDITPQNPYEMVFCNLTMIISSAIFGYSLNSIGMILQNISIKVQKYKKFSVQMNRYMNQNQVNQQLQSKVRNYLKFYFEQDNIKNDDEISSIIQKLTPNLRQELIYDIQSKPLQNCYFFKYHLSQEIQKQITFSLQCSHLNPQEIIYNKNCLEDDLSLYILVKGEVSLIDQQSGQTLCVLRKGECFGEYEFFTGEQRKCTAKSMTFSQIYKISRKQTLEILNSNQEDKEKFFSIKDHLLLKIPCKYSGLKCKCCLKSTHFITDCPYVRYIPDLEKLIKREGFQYQQRKYQNRSKHKTKNCLIQLKENCNQCIKFITESKLFDNDELSELFRPPSPDSSETNQIEEKPEERESSLEKVYQKNKSRFQSMSSEKPQSQQYQQHQEQKISLKYLDKTYNRAVSQEKVRQPIRNNEKIGLQKSATKIMPDYEKSSYEPTIRTKGKKSIENSEINSYLSAINIEIQNQQVELKINEIVPQFQCCDIDRMESFKYYFSEFNFPQIIVDYLKSQRYIKILNRKNIGKYTIFYKAKKFKTQYKLKRLKQVARSSQVIQFQPRRSKQQTKTSIFYQPLPLSHEK</sequence>
<dbReference type="CDD" id="cd00038">
    <property type="entry name" value="CAP_ED"/>
    <property type="match status" value="1"/>
</dbReference>
<dbReference type="GO" id="GO:0035725">
    <property type="term" value="P:sodium ion transmembrane transport"/>
    <property type="evidence" value="ECO:0007669"/>
    <property type="project" value="TreeGrafter"/>
</dbReference>
<organism evidence="4 5">
    <name type="scientific">Paramecium sonneborni</name>
    <dbReference type="NCBI Taxonomy" id="65129"/>
    <lineage>
        <taxon>Eukaryota</taxon>
        <taxon>Sar</taxon>
        <taxon>Alveolata</taxon>
        <taxon>Ciliophora</taxon>
        <taxon>Intramacronucleata</taxon>
        <taxon>Oligohymenophorea</taxon>
        <taxon>Peniculida</taxon>
        <taxon>Parameciidae</taxon>
        <taxon>Paramecium</taxon>
    </lineage>
</organism>
<dbReference type="EMBL" id="CAJJDN010000005">
    <property type="protein sequence ID" value="CAD8051102.1"/>
    <property type="molecule type" value="Genomic_DNA"/>
</dbReference>
<keyword evidence="2" id="KW-0812">Transmembrane</keyword>
<dbReference type="GO" id="GO:0005249">
    <property type="term" value="F:voltage-gated potassium channel activity"/>
    <property type="evidence" value="ECO:0007669"/>
    <property type="project" value="TreeGrafter"/>
</dbReference>
<name>A0A8S1KE90_9CILI</name>
<dbReference type="OrthoDB" id="291151at2759"/>
<dbReference type="InterPro" id="IPR051413">
    <property type="entry name" value="K/Na_HCN_channel"/>
</dbReference>
<dbReference type="PANTHER" id="PTHR45689">
    <property type="entry name" value="I[[H]] CHANNEL, ISOFORM E"/>
    <property type="match status" value="1"/>
</dbReference>
<dbReference type="InterPro" id="IPR013099">
    <property type="entry name" value="K_chnl_dom"/>
</dbReference>
<proteinExistence type="predicted"/>
<keyword evidence="2" id="KW-1133">Transmembrane helix</keyword>
<evidence type="ECO:0000313" key="4">
    <source>
        <dbReference type="EMBL" id="CAD8051102.1"/>
    </source>
</evidence>
<dbReference type="PROSITE" id="PS50042">
    <property type="entry name" value="CNMP_BINDING_3"/>
    <property type="match status" value="1"/>
</dbReference>
<feature type="compositionally biased region" description="Polar residues" evidence="1">
    <location>
        <begin position="746"/>
        <end position="755"/>
    </location>
</feature>